<feature type="region of interest" description="Disordered" evidence="1">
    <location>
        <begin position="1"/>
        <end position="23"/>
    </location>
</feature>
<gene>
    <name evidence="2" type="ORF">EmuJ_000865500</name>
</gene>
<sequence>MPSVTKEKGTKDSKRGDSAKEEPEICLFQIPAFKPKAFKSKDELDDIKKDKPMDIKLFKDGVHFYPQGKKKVKHSIPYDKLQDVEFVEGSPELVRLIVNSKGKNTCYQVMVTDNVNRERLCGFLREKRGKEHQSPSTEQSEQTAEEPSQFEHKPSSPKNGSFAASDFSKNMSSEMSYNGNSNVHDDPSNKYKSAGLKSGLKSSNLSRNSEAAFDRRSRSTAFNVDYYQGEDNLNSITDQLPQSIHQGYASSRRPESSYYARSRISREPKYANDDYDEQTSGYGYDDSADSDETIVVRPVKPRSLTFYTPFLKVPRNREPYY</sequence>
<reference evidence="2" key="1">
    <citation type="journal article" date="2013" name="Nature">
        <title>The genomes of four tapeworm species reveal adaptations to parasitism.</title>
        <authorList>
            <person name="Tsai I.J."/>
            <person name="Zarowiecki M."/>
            <person name="Holroyd N."/>
            <person name="Garciarrubio A."/>
            <person name="Sanchez-Flores A."/>
            <person name="Brooks K.L."/>
            <person name="Tracey A."/>
            <person name="Bobes R.J."/>
            <person name="Fragoso G."/>
            <person name="Sciutto E."/>
            <person name="Aslett M."/>
            <person name="Beasley H."/>
            <person name="Bennett H.M."/>
            <person name="Cai J."/>
            <person name="Camicia F."/>
            <person name="Clark R."/>
            <person name="Cucher M."/>
            <person name="De Silva N."/>
            <person name="Day T.A."/>
            <person name="Deplazes P."/>
            <person name="Estrada K."/>
            <person name="Fernandez C."/>
            <person name="Holland P.W."/>
            <person name="Hou J."/>
            <person name="Hu S."/>
            <person name="Huckvale T."/>
            <person name="Hung S.S."/>
            <person name="Kamenetzky L."/>
            <person name="Keane J.A."/>
            <person name="Kiss F."/>
            <person name="Koziol U."/>
            <person name="Lambert O."/>
            <person name="Liu K."/>
            <person name="Luo X."/>
            <person name="Luo Y."/>
            <person name="Macchiaroli N."/>
            <person name="Nichol S."/>
            <person name="Paps J."/>
            <person name="Parkinson J."/>
            <person name="Pouchkina-Stantcheva N."/>
            <person name="Riddiford N."/>
            <person name="Rosenzvit M."/>
            <person name="Salinas G."/>
            <person name="Wasmuth J.D."/>
            <person name="Zamanian M."/>
            <person name="Zheng Y."/>
            <person name="Cai X."/>
            <person name="Soberon X."/>
            <person name="Olson P.D."/>
            <person name="Laclette J.P."/>
            <person name="Brehm K."/>
            <person name="Berriman M."/>
            <person name="Garciarrubio A."/>
            <person name="Bobes R.J."/>
            <person name="Fragoso G."/>
            <person name="Sanchez-Flores A."/>
            <person name="Estrada K."/>
            <person name="Cevallos M.A."/>
            <person name="Morett E."/>
            <person name="Gonzalez V."/>
            <person name="Portillo T."/>
            <person name="Ochoa-Leyva A."/>
            <person name="Jose M.V."/>
            <person name="Sciutto E."/>
            <person name="Landa A."/>
            <person name="Jimenez L."/>
            <person name="Valdes V."/>
            <person name="Carrero J.C."/>
            <person name="Larralde C."/>
            <person name="Morales-Montor J."/>
            <person name="Limon-Lason J."/>
            <person name="Soberon X."/>
            <person name="Laclette J.P."/>
        </authorList>
    </citation>
    <scope>NUCLEOTIDE SEQUENCE [LARGE SCALE GENOMIC DNA]</scope>
</reference>
<reference evidence="2" key="2">
    <citation type="submission" date="2015-11" db="EMBL/GenBank/DDBJ databases">
        <authorList>
            <person name="Zhang Y."/>
            <person name="Guo Z."/>
        </authorList>
    </citation>
    <scope>NUCLEOTIDE SEQUENCE</scope>
</reference>
<feature type="compositionally biased region" description="Polar residues" evidence="1">
    <location>
        <begin position="134"/>
        <end position="146"/>
    </location>
</feature>
<evidence type="ECO:0000313" key="3">
    <source>
        <dbReference type="Proteomes" id="UP000017246"/>
    </source>
</evidence>
<evidence type="ECO:0000256" key="1">
    <source>
        <dbReference type="SAM" id="MobiDB-lite"/>
    </source>
</evidence>
<feature type="region of interest" description="Disordered" evidence="1">
    <location>
        <begin position="126"/>
        <end position="215"/>
    </location>
</feature>
<accession>A0A068Y8D7</accession>
<feature type="region of interest" description="Disordered" evidence="1">
    <location>
        <begin position="246"/>
        <end position="289"/>
    </location>
</feature>
<dbReference type="OrthoDB" id="6277684at2759"/>
<feature type="compositionally biased region" description="Low complexity" evidence="1">
    <location>
        <begin position="192"/>
        <end position="209"/>
    </location>
</feature>
<dbReference type="AlphaFoldDB" id="A0A068Y8D7"/>
<evidence type="ECO:0000313" key="2">
    <source>
        <dbReference type="EMBL" id="CDS41041.1"/>
    </source>
</evidence>
<dbReference type="Proteomes" id="UP000017246">
    <property type="component" value="Unassembled WGS sequence"/>
</dbReference>
<dbReference type="EMBL" id="LN902841">
    <property type="protein sequence ID" value="CDS41041.1"/>
    <property type="molecule type" value="Genomic_DNA"/>
</dbReference>
<dbReference type="OMA" id="EPEICLF"/>
<keyword evidence="3" id="KW-1185">Reference proteome</keyword>
<name>A0A068Y8D7_ECHMU</name>
<protein>
    <submittedName>
        <fullName evidence="2">Expressed conserved protein</fullName>
    </submittedName>
</protein>
<proteinExistence type="predicted"/>
<organism evidence="2 3">
    <name type="scientific">Echinococcus multilocularis</name>
    <name type="common">Fox tapeworm</name>
    <dbReference type="NCBI Taxonomy" id="6211"/>
    <lineage>
        <taxon>Eukaryota</taxon>
        <taxon>Metazoa</taxon>
        <taxon>Spiralia</taxon>
        <taxon>Lophotrochozoa</taxon>
        <taxon>Platyhelminthes</taxon>
        <taxon>Cestoda</taxon>
        <taxon>Eucestoda</taxon>
        <taxon>Cyclophyllidea</taxon>
        <taxon>Taeniidae</taxon>
        <taxon>Echinococcus</taxon>
    </lineage>
</organism>
<feature type="compositionally biased region" description="Polar residues" evidence="1">
    <location>
        <begin position="167"/>
        <end position="182"/>
    </location>
</feature>